<feature type="domain" description="RWP-RK" evidence="5">
    <location>
        <begin position="76"/>
        <end position="121"/>
    </location>
</feature>
<reference evidence="6 7" key="1">
    <citation type="journal article" date="2010" name="Cell">
        <title>The genome of Naegleria gruberi illuminates early eukaryotic versatility.</title>
        <authorList>
            <person name="Fritz-Laylin L.K."/>
            <person name="Prochnik S.E."/>
            <person name="Ginger M.L."/>
            <person name="Dacks J.B."/>
            <person name="Carpenter M.L."/>
            <person name="Field M.C."/>
            <person name="Kuo A."/>
            <person name="Paredez A."/>
            <person name="Chapman J."/>
            <person name="Pham J."/>
            <person name="Shu S."/>
            <person name="Neupane R."/>
            <person name="Cipriano M."/>
            <person name="Mancuso J."/>
            <person name="Tu H."/>
            <person name="Salamov A."/>
            <person name="Lindquist E."/>
            <person name="Shapiro H."/>
            <person name="Lucas S."/>
            <person name="Grigoriev I.V."/>
            <person name="Cande W.Z."/>
            <person name="Fulton C."/>
            <person name="Rokhsar D.S."/>
            <person name="Dawson S.C."/>
        </authorList>
    </citation>
    <scope>NUCLEOTIDE SEQUENCE [LARGE SCALE GENOMIC DNA]</scope>
    <source>
        <strain evidence="6 7">NEG-M</strain>
    </source>
</reference>
<keyword evidence="1" id="KW-0805">Transcription regulation</keyword>
<dbReference type="KEGG" id="ngr:NAEGRDRAFT_72001"/>
<dbReference type="RefSeq" id="XP_002672898.1">
    <property type="nucleotide sequence ID" value="XM_002672852.1"/>
</dbReference>
<accession>D2VSN3</accession>
<dbReference type="Proteomes" id="UP000006671">
    <property type="component" value="Unassembled WGS sequence"/>
</dbReference>
<evidence type="ECO:0000256" key="2">
    <source>
        <dbReference type="ARBA" id="ARBA00023125"/>
    </source>
</evidence>
<evidence type="ECO:0000313" key="6">
    <source>
        <dbReference type="EMBL" id="EFC40154.1"/>
    </source>
</evidence>
<dbReference type="InterPro" id="IPR003035">
    <property type="entry name" value="RWP-RK_dom"/>
</dbReference>
<protein>
    <submittedName>
        <fullName evidence="6">Predicted protein</fullName>
    </submittedName>
</protein>
<evidence type="ECO:0000259" key="5">
    <source>
        <dbReference type="Pfam" id="PF02042"/>
    </source>
</evidence>
<dbReference type="VEuPathDB" id="AmoebaDB:NAEGRDRAFT_72001"/>
<keyword evidence="7" id="KW-1185">Reference proteome</keyword>
<dbReference type="GeneID" id="8855814"/>
<sequence>MLTTLTTSSNLKIDGNLQIDSLPSSLLVSTQPQHHQQQQDNLSSYSITVWRKSSHDSSFHTKIVERRKHERRNKLITRKEMIKVLHLSQNQACKVLNCSLSTLKRRFYQLKDEIGLDRWPQYFKEVRHLPIFNQMYPMSLEFILNDPNTCQQDETISDPEEFDDTSN</sequence>
<dbReference type="AlphaFoldDB" id="D2VSN3"/>
<name>D2VSN3_NAEGR</name>
<dbReference type="EMBL" id="GG738894">
    <property type="protein sequence ID" value="EFC40154.1"/>
    <property type="molecule type" value="Genomic_DNA"/>
</dbReference>
<dbReference type="GO" id="GO:0003677">
    <property type="term" value="F:DNA binding"/>
    <property type="evidence" value="ECO:0007669"/>
    <property type="project" value="UniProtKB-KW"/>
</dbReference>
<evidence type="ECO:0000256" key="3">
    <source>
        <dbReference type="ARBA" id="ARBA00023163"/>
    </source>
</evidence>
<dbReference type="InParanoid" id="D2VSN3"/>
<evidence type="ECO:0000256" key="1">
    <source>
        <dbReference type="ARBA" id="ARBA00023015"/>
    </source>
</evidence>
<gene>
    <name evidence="6" type="ORF">NAEGRDRAFT_72001</name>
</gene>
<keyword evidence="3" id="KW-0804">Transcription</keyword>
<keyword evidence="2" id="KW-0238">DNA-binding</keyword>
<evidence type="ECO:0000313" key="7">
    <source>
        <dbReference type="Proteomes" id="UP000006671"/>
    </source>
</evidence>
<evidence type="ECO:0000256" key="4">
    <source>
        <dbReference type="ARBA" id="ARBA00023242"/>
    </source>
</evidence>
<keyword evidence="4" id="KW-0539">Nucleus</keyword>
<dbReference type="Pfam" id="PF02042">
    <property type="entry name" value="RWP-RK"/>
    <property type="match status" value="1"/>
</dbReference>
<proteinExistence type="predicted"/>
<organism evidence="7">
    <name type="scientific">Naegleria gruberi</name>
    <name type="common">Amoeba</name>
    <dbReference type="NCBI Taxonomy" id="5762"/>
    <lineage>
        <taxon>Eukaryota</taxon>
        <taxon>Discoba</taxon>
        <taxon>Heterolobosea</taxon>
        <taxon>Tetramitia</taxon>
        <taxon>Eutetramitia</taxon>
        <taxon>Vahlkampfiidae</taxon>
        <taxon>Naegleria</taxon>
    </lineage>
</organism>
<dbReference type="OrthoDB" id="6270329at2759"/>